<keyword evidence="9" id="KW-1185">Reference proteome</keyword>
<dbReference type="GO" id="GO:0043023">
    <property type="term" value="F:ribosomal large subunit binding"/>
    <property type="evidence" value="ECO:0007669"/>
    <property type="project" value="TreeGrafter"/>
</dbReference>
<protein>
    <recommendedName>
        <fullName evidence="5">Ribosome-recycling factor</fullName>
        <shortName evidence="5">RRF</shortName>
    </recommendedName>
    <alternativeName>
        <fullName evidence="5">Ribosome-releasing factor</fullName>
    </alternativeName>
</protein>
<dbReference type="PANTHER" id="PTHR20982">
    <property type="entry name" value="RIBOSOME RECYCLING FACTOR"/>
    <property type="match status" value="1"/>
</dbReference>
<dbReference type="AlphaFoldDB" id="A0A6V7REE1"/>
<dbReference type="InterPro" id="IPR002661">
    <property type="entry name" value="Ribosome_recyc_fac"/>
</dbReference>
<dbReference type="CDD" id="cd00520">
    <property type="entry name" value="RRF"/>
    <property type="match status" value="1"/>
</dbReference>
<evidence type="ECO:0000313" key="9">
    <source>
        <dbReference type="Proteomes" id="UP000521032"/>
    </source>
</evidence>
<evidence type="ECO:0000256" key="6">
    <source>
        <dbReference type="SAM" id="Coils"/>
    </source>
</evidence>
<evidence type="ECO:0000256" key="3">
    <source>
        <dbReference type="ARBA" id="ARBA00022490"/>
    </source>
</evidence>
<keyword evidence="3 5" id="KW-0963">Cytoplasm</keyword>
<dbReference type="HAMAP" id="MF_00040">
    <property type="entry name" value="RRF"/>
    <property type="match status" value="1"/>
</dbReference>
<dbReference type="PANTHER" id="PTHR20982:SF3">
    <property type="entry name" value="MITOCHONDRIAL RIBOSOME RECYCLING FACTOR PSEUDO 1"/>
    <property type="match status" value="1"/>
</dbReference>
<comment type="subcellular location">
    <subcellularLocation>
        <location evidence="1 5">Cytoplasm</location>
    </subcellularLocation>
</comment>
<organism evidence="8 9">
    <name type="scientific">Phocicoccus schoeneichii</name>
    <dbReference type="NCBI Taxonomy" id="1812261"/>
    <lineage>
        <taxon>Bacteria</taxon>
        <taxon>Bacillati</taxon>
        <taxon>Bacillota</taxon>
        <taxon>Bacilli</taxon>
        <taxon>Bacillales</taxon>
        <taxon>Salinicoccaceae</taxon>
        <taxon>Phocicoccus</taxon>
    </lineage>
</organism>
<dbReference type="Gene3D" id="1.10.132.20">
    <property type="entry name" value="Ribosome-recycling factor"/>
    <property type="match status" value="1"/>
</dbReference>
<comment type="function">
    <text evidence="5">Responsible for the release of ribosomes from messenger RNA at the termination of protein biosynthesis. May increase the efficiency of translation by recycling ribosomes from one round of translation to another.</text>
</comment>
<dbReference type="NCBIfam" id="TIGR00496">
    <property type="entry name" value="frr"/>
    <property type="match status" value="1"/>
</dbReference>
<keyword evidence="4 5" id="KW-0648">Protein biosynthesis</keyword>
<name>A0A6V7REE1_9BACL</name>
<dbReference type="GO" id="GO:0005737">
    <property type="term" value="C:cytoplasm"/>
    <property type="evidence" value="ECO:0007669"/>
    <property type="project" value="UniProtKB-SubCell"/>
</dbReference>
<proteinExistence type="inferred from homology"/>
<dbReference type="Gene3D" id="3.30.1360.40">
    <property type="match status" value="1"/>
</dbReference>
<dbReference type="GO" id="GO:0006415">
    <property type="term" value="P:translational termination"/>
    <property type="evidence" value="ECO:0007669"/>
    <property type="project" value="UniProtKB-UniRule"/>
</dbReference>
<evidence type="ECO:0000256" key="1">
    <source>
        <dbReference type="ARBA" id="ARBA00004496"/>
    </source>
</evidence>
<dbReference type="InterPro" id="IPR023584">
    <property type="entry name" value="Ribosome_recyc_fac_dom"/>
</dbReference>
<evidence type="ECO:0000256" key="4">
    <source>
        <dbReference type="ARBA" id="ARBA00022917"/>
    </source>
</evidence>
<evidence type="ECO:0000313" key="8">
    <source>
        <dbReference type="EMBL" id="CAD2076161.1"/>
    </source>
</evidence>
<dbReference type="FunFam" id="1.10.132.20:FF:000001">
    <property type="entry name" value="Ribosome-recycling factor"/>
    <property type="match status" value="1"/>
</dbReference>
<dbReference type="FunFam" id="3.30.1360.40:FF:000001">
    <property type="entry name" value="Ribosome-recycling factor"/>
    <property type="match status" value="1"/>
</dbReference>
<feature type="domain" description="Ribosome recycling factor" evidence="7">
    <location>
        <begin position="20"/>
        <end position="183"/>
    </location>
</feature>
<dbReference type="Pfam" id="PF01765">
    <property type="entry name" value="RRF"/>
    <property type="match status" value="1"/>
</dbReference>
<dbReference type="RefSeq" id="WP_186087117.1">
    <property type="nucleotide sequence ID" value="NZ_BMDB01000001.1"/>
</dbReference>
<dbReference type="SUPFAM" id="SSF55194">
    <property type="entry name" value="Ribosome recycling factor, RRF"/>
    <property type="match status" value="1"/>
</dbReference>
<comment type="similarity">
    <text evidence="2 5">Belongs to the RRF family.</text>
</comment>
<dbReference type="Proteomes" id="UP000521032">
    <property type="component" value="Unassembled WGS sequence"/>
</dbReference>
<comment type="caution">
    <text evidence="8">The sequence shown here is derived from an EMBL/GenBank/DDBJ whole genome shotgun (WGS) entry which is preliminary data.</text>
</comment>
<dbReference type="InterPro" id="IPR036191">
    <property type="entry name" value="RRF_sf"/>
</dbReference>
<sequence length="185" mass="20595">MANEVLKNAEDKMKQSISALERQLASIRTGTANASLLDRVTVNYYGADTPLNQLANIQVPEARMLTVTPYDKSSVDDVLKAIQAADLGVNPTSDGTMIRITIPQLTEERRKDLSKEARAEGEQAKVAIRNIRRDANDALKKQEKDSEISEDELRTLETQVQDLTNKYTAEIDTVCDNKEKDIMAV</sequence>
<dbReference type="EMBL" id="CAJEWE010000010">
    <property type="protein sequence ID" value="CAD2076161.1"/>
    <property type="molecule type" value="Genomic_DNA"/>
</dbReference>
<gene>
    <name evidence="5 8" type="primary">frr</name>
    <name evidence="8" type="ORF">JEOSCH030_01007</name>
</gene>
<evidence type="ECO:0000259" key="7">
    <source>
        <dbReference type="Pfam" id="PF01765"/>
    </source>
</evidence>
<evidence type="ECO:0000256" key="5">
    <source>
        <dbReference type="HAMAP-Rule" id="MF_00040"/>
    </source>
</evidence>
<accession>A0A6V7REE1</accession>
<evidence type="ECO:0000256" key="2">
    <source>
        <dbReference type="ARBA" id="ARBA00005912"/>
    </source>
</evidence>
<reference evidence="8 9" key="1">
    <citation type="submission" date="2020-07" db="EMBL/GenBank/DDBJ databases">
        <authorList>
            <person name="Criscuolo A."/>
        </authorList>
    </citation>
    <scope>NUCLEOTIDE SEQUENCE [LARGE SCALE GENOMIC DNA]</scope>
    <source>
        <strain evidence="9">CIP 111030</strain>
    </source>
</reference>
<feature type="coiled-coil region" evidence="6">
    <location>
        <begin position="132"/>
        <end position="166"/>
    </location>
</feature>
<keyword evidence="6" id="KW-0175">Coiled coil</keyword>